<gene>
    <name evidence="7" type="ORF">C7M84_006983</name>
</gene>
<dbReference type="EMBL" id="QCYY01001885">
    <property type="protein sequence ID" value="ROT74506.1"/>
    <property type="molecule type" value="Genomic_DNA"/>
</dbReference>
<dbReference type="OrthoDB" id="5985602at2759"/>
<dbReference type="GO" id="GO:0005886">
    <property type="term" value="C:plasma membrane"/>
    <property type="evidence" value="ECO:0007669"/>
    <property type="project" value="InterPro"/>
</dbReference>
<feature type="domain" description="APCDD1" evidence="6">
    <location>
        <begin position="36"/>
        <end position="264"/>
    </location>
</feature>
<dbReference type="InterPro" id="IPR042425">
    <property type="entry name" value="APCDD1"/>
</dbReference>
<evidence type="ECO:0000256" key="2">
    <source>
        <dbReference type="ARBA" id="ARBA00022692"/>
    </source>
</evidence>
<dbReference type="GO" id="GO:0017147">
    <property type="term" value="F:Wnt-protein binding"/>
    <property type="evidence" value="ECO:0007669"/>
    <property type="project" value="InterPro"/>
</dbReference>
<evidence type="ECO:0000256" key="3">
    <source>
        <dbReference type="ARBA" id="ARBA00022729"/>
    </source>
</evidence>
<keyword evidence="8" id="KW-1185">Reference proteome</keyword>
<accession>A0A3R7QCK9</accession>
<dbReference type="SMART" id="SM01352">
    <property type="entry name" value="APCDDC"/>
    <property type="match status" value="1"/>
</dbReference>
<dbReference type="Proteomes" id="UP000283509">
    <property type="component" value="Unassembled WGS sequence"/>
</dbReference>
<proteinExistence type="predicted"/>
<reference evidence="7 8" key="2">
    <citation type="submission" date="2019-01" db="EMBL/GenBank/DDBJ databases">
        <title>The decoding of complex shrimp genome reveals the adaptation for benthos swimmer, frequently molting mechanism and breeding impact on genome.</title>
        <authorList>
            <person name="Sun Y."/>
            <person name="Gao Y."/>
            <person name="Yu Y."/>
        </authorList>
    </citation>
    <scope>NUCLEOTIDE SEQUENCE [LARGE SCALE GENOMIC DNA]</scope>
    <source>
        <tissue evidence="7">Muscle</tissue>
    </source>
</reference>
<keyword evidence="2" id="KW-0812">Transmembrane</keyword>
<comment type="subcellular location">
    <subcellularLocation>
        <location evidence="1">Membrane</location>
        <topology evidence="1">Single-pass membrane protein</topology>
    </subcellularLocation>
</comment>
<dbReference type="GO" id="GO:0030178">
    <property type="term" value="P:negative regulation of Wnt signaling pathway"/>
    <property type="evidence" value="ECO:0007669"/>
    <property type="project" value="InterPro"/>
</dbReference>
<comment type="caution">
    <text evidence="7">The sequence shown here is derived from an EMBL/GenBank/DDBJ whole genome shotgun (WGS) entry which is preliminary data.</text>
</comment>
<keyword evidence="5" id="KW-0325">Glycoprotein</keyword>
<reference evidence="7 8" key="1">
    <citation type="submission" date="2018-04" db="EMBL/GenBank/DDBJ databases">
        <authorList>
            <person name="Zhang X."/>
            <person name="Yuan J."/>
            <person name="Li F."/>
            <person name="Xiang J."/>
        </authorList>
    </citation>
    <scope>NUCLEOTIDE SEQUENCE [LARGE SCALE GENOMIC DNA]</scope>
    <source>
        <tissue evidence="7">Muscle</tissue>
    </source>
</reference>
<organism evidence="7 8">
    <name type="scientific">Penaeus vannamei</name>
    <name type="common">Whiteleg shrimp</name>
    <name type="synonym">Litopenaeus vannamei</name>
    <dbReference type="NCBI Taxonomy" id="6689"/>
    <lineage>
        <taxon>Eukaryota</taxon>
        <taxon>Metazoa</taxon>
        <taxon>Ecdysozoa</taxon>
        <taxon>Arthropoda</taxon>
        <taxon>Crustacea</taxon>
        <taxon>Multicrustacea</taxon>
        <taxon>Malacostraca</taxon>
        <taxon>Eumalacostraca</taxon>
        <taxon>Eucarida</taxon>
        <taxon>Decapoda</taxon>
        <taxon>Dendrobranchiata</taxon>
        <taxon>Penaeoidea</taxon>
        <taxon>Penaeidae</taxon>
        <taxon>Penaeus</taxon>
    </lineage>
</organism>
<dbReference type="Pfam" id="PF14921">
    <property type="entry name" value="APCDDC"/>
    <property type="match status" value="1"/>
</dbReference>
<evidence type="ECO:0000313" key="7">
    <source>
        <dbReference type="EMBL" id="ROT74506.1"/>
    </source>
</evidence>
<evidence type="ECO:0000259" key="6">
    <source>
        <dbReference type="SMART" id="SM01352"/>
    </source>
</evidence>
<evidence type="ECO:0000313" key="8">
    <source>
        <dbReference type="Proteomes" id="UP000283509"/>
    </source>
</evidence>
<keyword evidence="3" id="KW-0732">Signal</keyword>
<dbReference type="AlphaFoldDB" id="A0A3R7QCK9"/>
<dbReference type="PANTHER" id="PTHR31021">
    <property type="entry name" value="ADENOMATOSIS POLYPOSIS COLI DOWN-REGULATED 1"/>
    <property type="match status" value="1"/>
</dbReference>
<evidence type="ECO:0000256" key="4">
    <source>
        <dbReference type="ARBA" id="ARBA00023136"/>
    </source>
</evidence>
<protein>
    <submittedName>
        <fullName evidence="7">Protein APCDD1</fullName>
    </submittedName>
</protein>
<evidence type="ECO:0000256" key="1">
    <source>
        <dbReference type="ARBA" id="ARBA00004167"/>
    </source>
</evidence>
<sequence length="277" mass="30179">MTSTAYAIDEMTSSIYTRDVVTSSIHARDVVSDCAVCGLVGRSNERSPAHLHAGPELPLLLAGSWASHRCETRPYGMFLTRHIAFSPTDNDWKMTLRYYHDPECSRPSFTLAAHGSYARAAPSPYAYDFHVTRMVLTPDDADLANALNSYKGKECGRPGSWETGKPQDITPTGGCQAVGVRVPVVEKEILRSGVDENGGMWLALGQTATTPLQVGGLARPTSWGPQLIRCRHYSPRDIDNNLQPMVGARTAYSAAHDHAQPLFSIVVLCLLVAIRAP</sequence>
<evidence type="ECO:0000256" key="5">
    <source>
        <dbReference type="ARBA" id="ARBA00023180"/>
    </source>
</evidence>
<keyword evidence="4" id="KW-0472">Membrane</keyword>
<dbReference type="PANTHER" id="PTHR31021:SF1">
    <property type="entry name" value="CHROMOSOME UNDETERMINED SCAFFOLD_56, WHOLE GENOME SHOTGUN SEQUENCE"/>
    <property type="match status" value="1"/>
</dbReference>
<dbReference type="InterPro" id="IPR029405">
    <property type="entry name" value="APCDD1_dom"/>
</dbReference>
<name>A0A3R7QCK9_PENVA</name>